<evidence type="ECO:0000256" key="1">
    <source>
        <dbReference type="ARBA" id="ARBA00004141"/>
    </source>
</evidence>
<dbReference type="GO" id="GO:0016020">
    <property type="term" value="C:membrane"/>
    <property type="evidence" value="ECO:0007669"/>
    <property type="project" value="UniProtKB-SubCell"/>
</dbReference>
<dbReference type="PANTHER" id="PTHR23291:SF50">
    <property type="entry name" value="PROTEIN LIFEGUARD 4"/>
    <property type="match status" value="1"/>
</dbReference>
<comment type="similarity">
    <text evidence="5">Belongs to the BI1 family.</text>
</comment>
<keyword evidence="4 5" id="KW-0472">Membrane</keyword>
<feature type="transmembrane region" description="Helical" evidence="5">
    <location>
        <begin position="153"/>
        <end position="173"/>
    </location>
</feature>
<dbReference type="VEuPathDB" id="FungiDB:RhiirA1_388832"/>
<keyword evidence="3 5" id="KW-1133">Transmembrane helix</keyword>
<reference evidence="7 8" key="1">
    <citation type="submission" date="2017-10" db="EMBL/GenBank/DDBJ databases">
        <title>Extensive intraspecific genome diversity in a model arbuscular mycorrhizal fungus.</title>
        <authorList>
            <person name="Chen E.C.H."/>
            <person name="Morin E."/>
            <person name="Baudet D."/>
            <person name="Noel J."/>
            <person name="Ndikumana S."/>
            <person name="Charron P."/>
            <person name="St-Onge C."/>
            <person name="Giorgi J."/>
            <person name="Grigoriev I.V."/>
            <person name="Roux C."/>
            <person name="Martin F.M."/>
            <person name="Corradi N."/>
        </authorList>
    </citation>
    <scope>NUCLEOTIDE SEQUENCE [LARGE SCALE GENOMIC DNA]</scope>
    <source>
        <strain evidence="7 8">A1</strain>
    </source>
</reference>
<evidence type="ECO:0000256" key="3">
    <source>
        <dbReference type="ARBA" id="ARBA00022989"/>
    </source>
</evidence>
<comment type="subcellular location">
    <subcellularLocation>
        <location evidence="1">Membrane</location>
        <topology evidence="1">Multi-pass membrane protein</topology>
    </subcellularLocation>
</comment>
<organism evidence="7 8">
    <name type="scientific">Rhizophagus irregularis</name>
    <dbReference type="NCBI Taxonomy" id="588596"/>
    <lineage>
        <taxon>Eukaryota</taxon>
        <taxon>Fungi</taxon>
        <taxon>Fungi incertae sedis</taxon>
        <taxon>Mucoromycota</taxon>
        <taxon>Glomeromycotina</taxon>
        <taxon>Glomeromycetes</taxon>
        <taxon>Glomerales</taxon>
        <taxon>Glomeraceae</taxon>
        <taxon>Rhizophagus</taxon>
    </lineage>
</organism>
<feature type="transmembrane region" description="Helical" evidence="5">
    <location>
        <begin position="63"/>
        <end position="87"/>
    </location>
</feature>
<dbReference type="VEuPathDB" id="FungiDB:FUN_010328"/>
<evidence type="ECO:0000313" key="7">
    <source>
        <dbReference type="EMBL" id="PKC73510.1"/>
    </source>
</evidence>
<dbReference type="PANTHER" id="PTHR23291">
    <property type="entry name" value="BAX INHIBITOR-RELATED"/>
    <property type="match status" value="1"/>
</dbReference>
<evidence type="ECO:0000256" key="6">
    <source>
        <dbReference type="SAM" id="MobiDB-lite"/>
    </source>
</evidence>
<keyword evidence="2 5" id="KW-0812">Transmembrane</keyword>
<evidence type="ECO:0000256" key="2">
    <source>
        <dbReference type="ARBA" id="ARBA00022692"/>
    </source>
</evidence>
<dbReference type="InterPro" id="IPR006214">
    <property type="entry name" value="Bax_inhibitor_1-related"/>
</dbReference>
<accession>A0A2N0SD67</accession>
<dbReference type="AlphaFoldDB" id="A0A2N0SD67"/>
<feature type="transmembrane region" description="Helical" evidence="5">
    <location>
        <begin position="94"/>
        <end position="115"/>
    </location>
</feature>
<dbReference type="Pfam" id="PF01027">
    <property type="entry name" value="Bax1-I"/>
    <property type="match status" value="1"/>
</dbReference>
<sequence length="237" mass="26977">MSYGTPSFSGPPPAYSPVSTAGPSTHNEPRDFDQIPDDFTHKVYVPVSEYDVDVRLDHLLKCIIFECIWTFYVAILASFVFLLLLAWKRRSYPLNYVFLTGFTLVESYTVGATVTFFDRSIVLQALILTTGIFIGLTLFTFQSKYDFSGMAPYLFGFLWVVVIIGFFGIFFPFGDTMDLIIAIGTAILFCGFIIYDTYNIMNRLSPEEYITASVDLYLDFVNLFIAILRILNDLNRD</sequence>
<feature type="transmembrane region" description="Helical" evidence="5">
    <location>
        <begin position="121"/>
        <end position="141"/>
    </location>
</feature>
<protein>
    <submittedName>
        <fullName evidence="7">UPF0005-domain-containing protein</fullName>
    </submittedName>
</protein>
<evidence type="ECO:0000256" key="4">
    <source>
        <dbReference type="ARBA" id="ARBA00023136"/>
    </source>
</evidence>
<reference evidence="7 8" key="2">
    <citation type="submission" date="2017-10" db="EMBL/GenBank/DDBJ databases">
        <title>Genome analyses suggest a sexual origin of heterokaryosis in a supposedly ancient asexual fungus.</title>
        <authorList>
            <person name="Corradi N."/>
            <person name="Sedzielewska K."/>
            <person name="Noel J."/>
            <person name="Charron P."/>
            <person name="Farinelli L."/>
            <person name="Marton T."/>
            <person name="Kruger M."/>
            <person name="Pelin A."/>
            <person name="Brachmann A."/>
            <person name="Corradi N."/>
        </authorList>
    </citation>
    <scope>NUCLEOTIDE SEQUENCE [LARGE SCALE GENOMIC DNA]</scope>
    <source>
        <strain evidence="7 8">A1</strain>
    </source>
</reference>
<feature type="transmembrane region" description="Helical" evidence="5">
    <location>
        <begin position="179"/>
        <end position="198"/>
    </location>
</feature>
<feature type="region of interest" description="Disordered" evidence="6">
    <location>
        <begin position="1"/>
        <end position="34"/>
    </location>
</feature>
<evidence type="ECO:0000313" key="8">
    <source>
        <dbReference type="Proteomes" id="UP000232688"/>
    </source>
</evidence>
<dbReference type="Proteomes" id="UP000232688">
    <property type="component" value="Unassembled WGS sequence"/>
</dbReference>
<gene>
    <name evidence="7" type="ORF">RhiirA1_388832</name>
</gene>
<dbReference type="EMBL" id="LLXH01000084">
    <property type="protein sequence ID" value="PKC73510.1"/>
    <property type="molecule type" value="Genomic_DNA"/>
</dbReference>
<comment type="caution">
    <text evidence="7">The sequence shown here is derived from an EMBL/GenBank/DDBJ whole genome shotgun (WGS) entry which is preliminary data.</text>
</comment>
<dbReference type="VEuPathDB" id="FungiDB:RhiirFUN_015677"/>
<proteinExistence type="inferred from homology"/>
<evidence type="ECO:0000256" key="5">
    <source>
        <dbReference type="RuleBase" id="RU004379"/>
    </source>
</evidence>
<feature type="compositionally biased region" description="Polar residues" evidence="6">
    <location>
        <begin position="17"/>
        <end position="26"/>
    </location>
</feature>
<name>A0A2N0SD67_9GLOM</name>